<dbReference type="GeneID" id="57132794"/>
<comment type="similarity">
    <text evidence="1">Belongs to the peptidase M24B family.</text>
</comment>
<dbReference type="InterPro" id="IPR001131">
    <property type="entry name" value="Peptidase_M24B_aminopep-P_CS"/>
</dbReference>
<protein>
    <submittedName>
        <fullName evidence="2">Peptidase</fullName>
        <ecNumber evidence="2">3.4.-.-</ecNumber>
    </submittedName>
</protein>
<proteinExistence type="inferred from homology"/>
<accession>A0A223K4P2</accession>
<name>A0A223K4P2_LATSK</name>
<dbReference type="Pfam" id="PF01321">
    <property type="entry name" value="Creatinase_N"/>
    <property type="match status" value="1"/>
</dbReference>
<sequence length="354" mass="40134">MEERLHTLRKKMKQNNLGAVIINNKANRYYLSGFTGTDGQILITQTEQYIIADSRYFEQLRQQSANFTIIDNRMAMNTAMKRLLSKIGEQRIGIEADEMNVSEYLALSGADGELVPIYNLIEQQRMIKDEEERNKIQHAALIADETFNHIIKYIRPGMTEKQVANEIDQYGLKLGADAPAFETIVTSGIRSALPHGHASEKVIQNGELIILDFGFEWRHYYSDITRTIAVGPVSKELRQIFDITLAAQKKAIQTCKKDVPLKSVDKVARDYIAKAGFGNNFLHGTGHGIGLTVHEYPLLNHDSDEQLQNHMTFTVEPGIYLEQKGGIRIEDDIWIDDDGVPVVMTKSPKEWIQL</sequence>
<dbReference type="RefSeq" id="WP_035146816.1">
    <property type="nucleotide sequence ID" value="NZ_CAKMCP010000008.1"/>
</dbReference>
<dbReference type="PROSITE" id="PS00491">
    <property type="entry name" value="PROLINE_PEPTIDASE"/>
    <property type="match status" value="1"/>
</dbReference>
<dbReference type="Pfam" id="PF00557">
    <property type="entry name" value="Peptidase_M24"/>
    <property type="match status" value="1"/>
</dbReference>
<evidence type="ECO:0000313" key="2">
    <source>
        <dbReference type="EMBL" id="SPE23075.1"/>
    </source>
</evidence>
<dbReference type="EMBL" id="OKRC01000011">
    <property type="protein sequence ID" value="SPE23075.1"/>
    <property type="molecule type" value="Genomic_DNA"/>
</dbReference>
<dbReference type="Gene3D" id="3.40.350.10">
    <property type="entry name" value="Creatinase/prolidase N-terminal domain"/>
    <property type="match status" value="1"/>
</dbReference>
<dbReference type="SUPFAM" id="SSF53092">
    <property type="entry name" value="Creatinase/prolidase N-terminal domain"/>
    <property type="match status" value="1"/>
</dbReference>
<dbReference type="AlphaFoldDB" id="A0A223K4P2"/>
<dbReference type="PANTHER" id="PTHR46112:SF3">
    <property type="entry name" value="AMINOPEPTIDASE YPDF"/>
    <property type="match status" value="1"/>
</dbReference>
<gene>
    <name evidence="2" type="ORF">LAS9267_01875</name>
</gene>
<evidence type="ECO:0000256" key="1">
    <source>
        <dbReference type="RuleBase" id="RU000590"/>
    </source>
</evidence>
<dbReference type="PANTHER" id="PTHR46112">
    <property type="entry name" value="AMINOPEPTIDASE"/>
    <property type="match status" value="1"/>
</dbReference>
<comment type="caution">
    <text evidence="2">The sequence shown here is derived from an EMBL/GenBank/DDBJ whole genome shotgun (WGS) entry which is preliminary data.</text>
</comment>
<dbReference type="Proteomes" id="UP000239650">
    <property type="component" value="Unassembled WGS sequence"/>
</dbReference>
<organism evidence="2 3">
    <name type="scientific">Latilactobacillus sakei</name>
    <name type="common">Lactobacillus sakei</name>
    <dbReference type="NCBI Taxonomy" id="1599"/>
    <lineage>
        <taxon>Bacteria</taxon>
        <taxon>Bacillati</taxon>
        <taxon>Bacillota</taxon>
        <taxon>Bacilli</taxon>
        <taxon>Lactobacillales</taxon>
        <taxon>Lactobacillaceae</taxon>
        <taxon>Latilactobacillus</taxon>
    </lineage>
</organism>
<dbReference type="GO" id="GO:0016787">
    <property type="term" value="F:hydrolase activity"/>
    <property type="evidence" value="ECO:0007669"/>
    <property type="project" value="UniProtKB-KW"/>
</dbReference>
<evidence type="ECO:0000313" key="3">
    <source>
        <dbReference type="Proteomes" id="UP000239650"/>
    </source>
</evidence>
<keyword evidence="2" id="KW-0378">Hydrolase</keyword>
<dbReference type="EC" id="3.4.-.-" evidence="2"/>
<dbReference type="Gene3D" id="3.90.230.10">
    <property type="entry name" value="Creatinase/methionine aminopeptidase superfamily"/>
    <property type="match status" value="1"/>
</dbReference>
<dbReference type="SUPFAM" id="SSF55920">
    <property type="entry name" value="Creatinase/aminopeptidase"/>
    <property type="match status" value="1"/>
</dbReference>
<dbReference type="InterPro" id="IPR000587">
    <property type="entry name" value="Creatinase_N"/>
</dbReference>
<dbReference type="InterPro" id="IPR029149">
    <property type="entry name" value="Creatin/AminoP/Spt16_N"/>
</dbReference>
<dbReference type="GO" id="GO:0046872">
    <property type="term" value="F:metal ion binding"/>
    <property type="evidence" value="ECO:0007669"/>
    <property type="project" value="UniProtKB-KW"/>
</dbReference>
<dbReference type="InterPro" id="IPR036005">
    <property type="entry name" value="Creatinase/aminopeptidase-like"/>
</dbReference>
<reference evidence="2 3" key="1">
    <citation type="submission" date="2018-02" db="EMBL/GenBank/DDBJ databases">
        <authorList>
            <person name="Rodrigo-Torres L."/>
            <person name="Arahal R. D."/>
            <person name="Lucena T."/>
        </authorList>
    </citation>
    <scope>NUCLEOTIDE SEQUENCE [LARGE SCALE GENOMIC DNA]</scope>
    <source>
        <strain evidence="2 3">CECT 9267</strain>
    </source>
</reference>
<dbReference type="InterPro" id="IPR000994">
    <property type="entry name" value="Pept_M24"/>
</dbReference>
<dbReference type="InterPro" id="IPR050659">
    <property type="entry name" value="Peptidase_M24B"/>
</dbReference>
<keyword evidence="1" id="KW-0479">Metal-binding</keyword>
<dbReference type="CDD" id="cd01092">
    <property type="entry name" value="APP-like"/>
    <property type="match status" value="1"/>
</dbReference>